<protein>
    <submittedName>
        <fullName evidence="2">Uncharacterized protein</fullName>
    </submittedName>
</protein>
<evidence type="ECO:0000313" key="2">
    <source>
        <dbReference type="EMBL" id="REG26382.1"/>
    </source>
</evidence>
<evidence type="ECO:0000256" key="1">
    <source>
        <dbReference type="SAM" id="Phobius"/>
    </source>
</evidence>
<evidence type="ECO:0000313" key="3">
    <source>
        <dbReference type="Proteomes" id="UP000257076"/>
    </source>
</evidence>
<feature type="transmembrane region" description="Helical" evidence="1">
    <location>
        <begin position="32"/>
        <end position="49"/>
    </location>
</feature>
<proteinExistence type="predicted"/>
<keyword evidence="3" id="KW-1185">Reference proteome</keyword>
<organism evidence="2 3">
    <name type="scientific">Jeotgalicoccus halotolerans</name>
    <dbReference type="NCBI Taxonomy" id="157227"/>
    <lineage>
        <taxon>Bacteria</taxon>
        <taxon>Bacillati</taxon>
        <taxon>Bacillota</taxon>
        <taxon>Bacilli</taxon>
        <taxon>Bacillales</taxon>
        <taxon>Staphylococcaceae</taxon>
        <taxon>Jeotgalicoccus</taxon>
    </lineage>
</organism>
<gene>
    <name evidence="2" type="ORF">DFR63_0024</name>
</gene>
<keyword evidence="1" id="KW-0812">Transmembrane</keyword>
<dbReference type="AlphaFoldDB" id="A0A3E0B5A4"/>
<feature type="transmembrane region" description="Helical" evidence="1">
    <location>
        <begin position="7"/>
        <end position="26"/>
    </location>
</feature>
<keyword evidence="1" id="KW-0472">Membrane</keyword>
<comment type="caution">
    <text evidence="2">The sequence shown here is derived from an EMBL/GenBank/DDBJ whole genome shotgun (WGS) entry which is preliminary data.</text>
</comment>
<accession>A0A3E0B5A4</accession>
<reference evidence="2 3" key="1">
    <citation type="submission" date="2018-08" db="EMBL/GenBank/DDBJ databases">
        <title>Genomic Encyclopedia of Type Strains, Phase IV (KMG-IV): sequencing the most valuable type-strain genomes for metagenomic binning, comparative biology and taxonomic classification.</title>
        <authorList>
            <person name="Goeker M."/>
        </authorList>
    </citation>
    <scope>NUCLEOTIDE SEQUENCE [LARGE SCALE GENOMIC DNA]</scope>
    <source>
        <strain evidence="2 3">DSM 17274</strain>
    </source>
</reference>
<sequence>MITIKLKLLRILLILGIILVVSLSIFNRGDTAILSIFGVFILMSIGILMEKERKKQQKSNMGSKRG</sequence>
<dbReference type="EMBL" id="QUMW01000001">
    <property type="protein sequence ID" value="REG26382.1"/>
    <property type="molecule type" value="Genomic_DNA"/>
</dbReference>
<keyword evidence="1" id="KW-1133">Transmembrane helix</keyword>
<name>A0A3E0B5A4_9STAP</name>
<dbReference type="Proteomes" id="UP000257076">
    <property type="component" value="Unassembled WGS sequence"/>
</dbReference>